<accession>A0A1I5W3L4</accession>
<dbReference type="EMBL" id="FOXO01000020">
    <property type="protein sequence ID" value="SFQ14281.1"/>
    <property type="molecule type" value="Genomic_DNA"/>
</dbReference>
<dbReference type="AlphaFoldDB" id="A0A1I5W3L4"/>
<evidence type="ECO:0000313" key="1">
    <source>
        <dbReference type="EMBL" id="SFQ14281.1"/>
    </source>
</evidence>
<reference evidence="2" key="1">
    <citation type="submission" date="2016-10" db="EMBL/GenBank/DDBJ databases">
        <authorList>
            <person name="Varghese N."/>
            <person name="Submissions S."/>
        </authorList>
    </citation>
    <scope>NUCLEOTIDE SEQUENCE [LARGE SCALE GENOMIC DNA]</scope>
    <source>
        <strain evidence="2">P18</strain>
    </source>
</reference>
<organism evidence="1 2">
    <name type="scientific">Butyrivibrio proteoclasticus</name>
    <dbReference type="NCBI Taxonomy" id="43305"/>
    <lineage>
        <taxon>Bacteria</taxon>
        <taxon>Bacillati</taxon>
        <taxon>Bacillota</taxon>
        <taxon>Clostridia</taxon>
        <taxon>Lachnospirales</taxon>
        <taxon>Lachnospiraceae</taxon>
        <taxon>Butyrivibrio</taxon>
    </lineage>
</organism>
<gene>
    <name evidence="1" type="ORF">SAMN04487928_12058</name>
</gene>
<name>A0A1I5W3L4_9FIRM</name>
<sequence length="64" mass="7594">MRIRFFISPFTDVTDFIKIIAVRRKMGAIDIQCEGNVHKVYSIPKDAYNEIMVYLTNRIQEIRD</sequence>
<dbReference type="Proteomes" id="UP000182624">
    <property type="component" value="Unassembled WGS sequence"/>
</dbReference>
<evidence type="ECO:0000313" key="2">
    <source>
        <dbReference type="Proteomes" id="UP000182624"/>
    </source>
</evidence>
<protein>
    <submittedName>
        <fullName evidence="1">Uncharacterized protein</fullName>
    </submittedName>
</protein>
<proteinExistence type="predicted"/>
<keyword evidence="2" id="KW-1185">Reference proteome</keyword>